<dbReference type="EMBL" id="WTVA01000015">
    <property type="protein sequence ID" value="MZR24025.1"/>
    <property type="molecule type" value="Genomic_DNA"/>
</dbReference>
<evidence type="ECO:0000313" key="2">
    <source>
        <dbReference type="Proteomes" id="UP000445696"/>
    </source>
</evidence>
<accession>A0A845MK21</accession>
<reference evidence="1 2" key="1">
    <citation type="journal article" date="2014" name="Int. J. Syst. Evol. Microbiol.">
        <title>Sneathiella chungangensis sp. nov., isolated from a marine sand, and emended description of the genus Sneathiella.</title>
        <authorList>
            <person name="Siamphan C."/>
            <person name="Kim H."/>
            <person name="Lee J.S."/>
            <person name="Kim W."/>
        </authorList>
    </citation>
    <scope>NUCLEOTIDE SEQUENCE [LARGE SCALE GENOMIC DNA]</scope>
    <source>
        <strain evidence="1 2">KCTC 32476</strain>
    </source>
</reference>
<gene>
    <name evidence="1" type="ORF">GQF03_16945</name>
</gene>
<dbReference type="OrthoDB" id="424426at2"/>
<evidence type="ECO:0000313" key="1">
    <source>
        <dbReference type="EMBL" id="MZR24025.1"/>
    </source>
</evidence>
<name>A0A845MK21_9PROT</name>
<comment type="caution">
    <text evidence="1">The sequence shown here is derived from an EMBL/GenBank/DDBJ whole genome shotgun (WGS) entry which is preliminary data.</text>
</comment>
<dbReference type="InterPro" id="IPR012863">
    <property type="entry name" value="DUF1636"/>
</dbReference>
<dbReference type="AlphaFoldDB" id="A0A845MK21"/>
<dbReference type="RefSeq" id="WP_161340487.1">
    <property type="nucleotide sequence ID" value="NZ_JBHSDG010000003.1"/>
</dbReference>
<sequence>MSGSCGSAGRRPLSNSPVTVFVCTACGQAAQPDSPEGSDGQRLFSALSAEAARFPDITIADVDCLAVCETPVVIAFSAPGKWSYVIGGADPARDAGDILAAATAVAASPHGVPAIKDRPPFFKKGVVSRIPPLPSRA</sequence>
<dbReference type="Pfam" id="PF07845">
    <property type="entry name" value="DUF1636"/>
    <property type="match status" value="1"/>
</dbReference>
<proteinExistence type="predicted"/>
<dbReference type="Proteomes" id="UP000445696">
    <property type="component" value="Unassembled WGS sequence"/>
</dbReference>
<protein>
    <submittedName>
        <fullName evidence="1">DUF1636 domain-containing protein</fullName>
    </submittedName>
</protein>
<organism evidence="1 2">
    <name type="scientific">Sneathiella chungangensis</name>
    <dbReference type="NCBI Taxonomy" id="1418234"/>
    <lineage>
        <taxon>Bacteria</taxon>
        <taxon>Pseudomonadati</taxon>
        <taxon>Pseudomonadota</taxon>
        <taxon>Alphaproteobacteria</taxon>
        <taxon>Sneathiellales</taxon>
        <taxon>Sneathiellaceae</taxon>
        <taxon>Sneathiella</taxon>
    </lineage>
</organism>
<keyword evidence="2" id="KW-1185">Reference proteome</keyword>